<evidence type="ECO:0000313" key="3">
    <source>
        <dbReference type="Proteomes" id="UP001195483"/>
    </source>
</evidence>
<dbReference type="PANTHER" id="PTHR16253">
    <property type="entry name" value="TETRATRICOPEPTIDE REPEAT PROTEIN 22"/>
    <property type="match status" value="1"/>
</dbReference>
<evidence type="ECO:0000256" key="1">
    <source>
        <dbReference type="SAM" id="MobiDB-lite"/>
    </source>
</evidence>
<dbReference type="InterPro" id="IPR011990">
    <property type="entry name" value="TPR-like_helical_dom_sf"/>
</dbReference>
<dbReference type="SMART" id="SM00028">
    <property type="entry name" value="TPR"/>
    <property type="match status" value="3"/>
</dbReference>
<evidence type="ECO:0000313" key="2">
    <source>
        <dbReference type="EMBL" id="KAK3608437.1"/>
    </source>
</evidence>
<dbReference type="Proteomes" id="UP001195483">
    <property type="component" value="Unassembled WGS sequence"/>
</dbReference>
<gene>
    <name evidence="2" type="ORF">CHS0354_035437</name>
</gene>
<dbReference type="InterPro" id="IPR019734">
    <property type="entry name" value="TPR_rpt"/>
</dbReference>
<dbReference type="PANTHER" id="PTHR16253:SF0">
    <property type="entry name" value="TETRATRICOPEPTIDE REPEAT PROTEIN 22"/>
    <property type="match status" value="1"/>
</dbReference>
<organism evidence="2 3">
    <name type="scientific">Potamilus streckersoni</name>
    <dbReference type="NCBI Taxonomy" id="2493646"/>
    <lineage>
        <taxon>Eukaryota</taxon>
        <taxon>Metazoa</taxon>
        <taxon>Spiralia</taxon>
        <taxon>Lophotrochozoa</taxon>
        <taxon>Mollusca</taxon>
        <taxon>Bivalvia</taxon>
        <taxon>Autobranchia</taxon>
        <taxon>Heteroconchia</taxon>
        <taxon>Palaeoheterodonta</taxon>
        <taxon>Unionida</taxon>
        <taxon>Unionoidea</taxon>
        <taxon>Unionidae</taxon>
        <taxon>Ambleminae</taxon>
        <taxon>Lampsilini</taxon>
        <taxon>Potamilus</taxon>
    </lineage>
</organism>
<proteinExistence type="predicted"/>
<dbReference type="EMBL" id="JAEAOA010002070">
    <property type="protein sequence ID" value="KAK3608437.1"/>
    <property type="molecule type" value="Genomic_DNA"/>
</dbReference>
<sequence length="838" mass="97465">MDKEEAKFRQIFQSFPSLFNLEIKEMKNSKKIELYKKKVMEKVLSDEFESTTERVRIYNLVSFLHWSVNDEDVANMYSRMALELDKENIVSLSNRIWMKREEGHLTEANEELKKLAKLVDSEHDLLILGNAEIAYSYSVFGPSYLLKSKDMLEEVVRDMGEKDIDPITLTLSKLDLGIIYRKLCNFGNMPRQGWEKRNEEGCIKRGAQLLYEVARSNSSPRWRSRSWASLAELLHGTSKGVRFTKYRIEVLFPKEVKDTGVECLLDLAMETCDKDSHVLKICGKLYRYLKKLDKAEIALRKSLTIRKTSYAHHHLALVLKQILKDKLFANRHHHNENSDRYDPISTCIRHKTFLPNVTQGSKESNCPSRYSPRRHDHNKQAFSQTETRTTVVRNKKFVSTTSKKEKRVKSSTIETDSTLQHTSNKLSTRAIAKGLDRVFSIPDDEEKNVQEILYHLDEAIHFGNGWASLEKGIVLRQIKKFDEALFTFLMTLKMEDSITAILEVSCYENLGACCRDIAEKEADLELRRKREIDAVIYWRKALDKIASKEGKTLHFLKEEWMSYPTLKDMFQHQQLDAEMLKALAELGEILERPAETRSFFQEILKLGGNEANDPTIISGEIKTLLMENRYEDAAQMLEKSETEGIEINRNFRKMVYLECAFYLVNIGKTENASERFRQAFDINSLTKSDFDIFLIYDDNEDAEIDKPMFDLAEKLEDFFSGNCGLRITSNSKNVDPRKQRWAEQTRQMECSEHIILLLDTNKEPRGDLEYFIGIVQGISKNNTSILTIILVDECTCPPELAIFSTMHFESKQLNSKDYFIQWIHDLIFHLIRVEDNEE</sequence>
<reference evidence="2" key="3">
    <citation type="submission" date="2023-05" db="EMBL/GenBank/DDBJ databases">
        <authorList>
            <person name="Smith C.H."/>
        </authorList>
    </citation>
    <scope>NUCLEOTIDE SEQUENCE</scope>
    <source>
        <strain evidence="2">CHS0354</strain>
        <tissue evidence="2">Mantle</tissue>
    </source>
</reference>
<name>A0AAE0TDK5_9BIVA</name>
<dbReference type="Gene3D" id="1.25.40.10">
    <property type="entry name" value="Tetratricopeptide repeat domain"/>
    <property type="match status" value="2"/>
</dbReference>
<accession>A0AAE0TDK5</accession>
<protein>
    <submittedName>
        <fullName evidence="2">Uncharacterized protein</fullName>
    </submittedName>
</protein>
<dbReference type="InterPro" id="IPR042342">
    <property type="entry name" value="TTC22"/>
</dbReference>
<dbReference type="AlphaFoldDB" id="A0AAE0TDK5"/>
<feature type="compositionally biased region" description="Polar residues" evidence="1">
    <location>
        <begin position="358"/>
        <end position="368"/>
    </location>
</feature>
<reference evidence="2" key="1">
    <citation type="journal article" date="2021" name="Genome Biol. Evol.">
        <title>A High-Quality Reference Genome for a Parasitic Bivalve with Doubly Uniparental Inheritance (Bivalvia: Unionida).</title>
        <authorList>
            <person name="Smith C.H."/>
        </authorList>
    </citation>
    <scope>NUCLEOTIDE SEQUENCE</scope>
    <source>
        <strain evidence="2">CHS0354</strain>
    </source>
</reference>
<feature type="region of interest" description="Disordered" evidence="1">
    <location>
        <begin position="358"/>
        <end position="386"/>
    </location>
</feature>
<dbReference type="SUPFAM" id="SSF48452">
    <property type="entry name" value="TPR-like"/>
    <property type="match status" value="1"/>
</dbReference>
<keyword evidence="3" id="KW-1185">Reference proteome</keyword>
<reference evidence="2" key="2">
    <citation type="journal article" date="2021" name="Genome Biol. Evol.">
        <title>Developing a high-quality reference genome for a parasitic bivalve with doubly uniparental inheritance (Bivalvia: Unionida).</title>
        <authorList>
            <person name="Smith C.H."/>
        </authorList>
    </citation>
    <scope>NUCLEOTIDE SEQUENCE</scope>
    <source>
        <strain evidence="2">CHS0354</strain>
        <tissue evidence="2">Mantle</tissue>
    </source>
</reference>
<comment type="caution">
    <text evidence="2">The sequence shown here is derived from an EMBL/GenBank/DDBJ whole genome shotgun (WGS) entry which is preliminary data.</text>
</comment>